<evidence type="ECO:0000259" key="7">
    <source>
        <dbReference type="PROSITE" id="PS51857"/>
    </source>
</evidence>
<evidence type="ECO:0000256" key="6">
    <source>
        <dbReference type="SAM" id="MobiDB-lite"/>
    </source>
</evidence>
<dbReference type="PROSITE" id="PS51857">
    <property type="entry name" value="CSD_2"/>
    <property type="match status" value="2"/>
</dbReference>
<protein>
    <recommendedName>
        <fullName evidence="7">CSD domain-containing protein</fullName>
    </recommendedName>
</protein>
<dbReference type="GO" id="GO:0005737">
    <property type="term" value="C:cytoplasm"/>
    <property type="evidence" value="ECO:0007669"/>
    <property type="project" value="UniProtKB-SubCell"/>
</dbReference>
<accession>A0ABD3Q6N0</accession>
<dbReference type="InterPro" id="IPR002059">
    <property type="entry name" value="CSP_DNA-bd"/>
</dbReference>
<comment type="similarity">
    <text evidence="5">Belongs to the UNR family.</text>
</comment>
<evidence type="ECO:0000313" key="8">
    <source>
        <dbReference type="EMBL" id="KAL3795793.1"/>
    </source>
</evidence>
<keyword evidence="3" id="KW-0677">Repeat</keyword>
<dbReference type="SUPFAM" id="SSF50249">
    <property type="entry name" value="Nucleic acid-binding proteins"/>
    <property type="match status" value="3"/>
</dbReference>
<feature type="compositionally biased region" description="Polar residues" evidence="6">
    <location>
        <begin position="760"/>
        <end position="770"/>
    </location>
</feature>
<keyword evidence="9" id="KW-1185">Reference proteome</keyword>
<gene>
    <name evidence="8" type="ORF">ACHAWO_005848</name>
</gene>
<feature type="region of interest" description="Disordered" evidence="6">
    <location>
        <begin position="1014"/>
        <end position="1053"/>
    </location>
</feature>
<keyword evidence="2" id="KW-0963">Cytoplasm</keyword>
<dbReference type="InterPro" id="IPR012340">
    <property type="entry name" value="NA-bd_OB-fold"/>
</dbReference>
<evidence type="ECO:0000256" key="1">
    <source>
        <dbReference type="ARBA" id="ARBA00004496"/>
    </source>
</evidence>
<feature type="domain" description="CSD" evidence="7">
    <location>
        <begin position="847"/>
        <end position="932"/>
    </location>
</feature>
<proteinExistence type="inferred from homology"/>
<dbReference type="AlphaFoldDB" id="A0ABD3Q6N0"/>
<dbReference type="InterPro" id="IPR011129">
    <property type="entry name" value="CSD"/>
</dbReference>
<name>A0ABD3Q6N0_9STRA</name>
<feature type="compositionally biased region" description="Basic and acidic residues" evidence="6">
    <location>
        <begin position="1022"/>
        <end position="1047"/>
    </location>
</feature>
<evidence type="ECO:0000256" key="2">
    <source>
        <dbReference type="ARBA" id="ARBA00022490"/>
    </source>
</evidence>
<evidence type="ECO:0000256" key="5">
    <source>
        <dbReference type="ARBA" id="ARBA00044751"/>
    </source>
</evidence>
<feature type="domain" description="CSD" evidence="7">
    <location>
        <begin position="103"/>
        <end position="175"/>
    </location>
</feature>
<keyword evidence="4" id="KW-0694">RNA-binding</keyword>
<dbReference type="PANTHER" id="PTHR12913:SF1">
    <property type="entry name" value="COLD SHOCK DOMAIN-CONTAINING PROTEIN E1"/>
    <property type="match status" value="1"/>
</dbReference>
<dbReference type="Proteomes" id="UP001530400">
    <property type="component" value="Unassembled WGS sequence"/>
</dbReference>
<feature type="compositionally biased region" description="Polar residues" evidence="6">
    <location>
        <begin position="72"/>
        <end position="102"/>
    </location>
</feature>
<evidence type="ECO:0000313" key="9">
    <source>
        <dbReference type="Proteomes" id="UP001530400"/>
    </source>
</evidence>
<dbReference type="EMBL" id="JALLPJ020000311">
    <property type="protein sequence ID" value="KAL3795793.1"/>
    <property type="molecule type" value="Genomic_DNA"/>
</dbReference>
<reference evidence="8 9" key="1">
    <citation type="submission" date="2024-10" db="EMBL/GenBank/DDBJ databases">
        <title>Updated reference genomes for cyclostephanoid diatoms.</title>
        <authorList>
            <person name="Roberts W.R."/>
            <person name="Alverson A.J."/>
        </authorList>
    </citation>
    <scope>NUCLEOTIDE SEQUENCE [LARGE SCALE GENOMIC DNA]</scope>
    <source>
        <strain evidence="8 9">AJA010-31</strain>
    </source>
</reference>
<feature type="compositionally biased region" description="Low complexity" evidence="6">
    <location>
        <begin position="21"/>
        <end position="53"/>
    </location>
</feature>
<organism evidence="8 9">
    <name type="scientific">Cyclotella atomus</name>
    <dbReference type="NCBI Taxonomy" id="382360"/>
    <lineage>
        <taxon>Eukaryota</taxon>
        <taxon>Sar</taxon>
        <taxon>Stramenopiles</taxon>
        <taxon>Ochrophyta</taxon>
        <taxon>Bacillariophyta</taxon>
        <taxon>Coscinodiscophyceae</taxon>
        <taxon>Thalassiosirophycidae</taxon>
        <taxon>Stephanodiscales</taxon>
        <taxon>Stephanodiscaceae</taxon>
        <taxon>Cyclotella</taxon>
    </lineage>
</organism>
<dbReference type="Pfam" id="PF00313">
    <property type="entry name" value="CSD"/>
    <property type="match status" value="1"/>
</dbReference>
<evidence type="ECO:0000256" key="4">
    <source>
        <dbReference type="ARBA" id="ARBA00022884"/>
    </source>
</evidence>
<dbReference type="Gene3D" id="2.40.50.140">
    <property type="entry name" value="Nucleic acid-binding proteins"/>
    <property type="match status" value="4"/>
</dbReference>
<evidence type="ECO:0000256" key="3">
    <source>
        <dbReference type="ARBA" id="ARBA00022737"/>
    </source>
</evidence>
<comment type="subcellular location">
    <subcellularLocation>
        <location evidence="1">Cytoplasm</location>
    </subcellularLocation>
</comment>
<comment type="caution">
    <text evidence="8">The sequence shown here is derived from an EMBL/GenBank/DDBJ whole genome shotgun (WGS) entry which is preliminary data.</text>
</comment>
<dbReference type="SMART" id="SM00357">
    <property type="entry name" value="CSP"/>
    <property type="match status" value="3"/>
</dbReference>
<sequence>MSKQSKSMGDLFLQQRRERAASSAPSSNLTLLSSTSGANSTASSPSNSAAKPKSFAEIQRVQQQEKTRGSRVGNNTTNPSRGGNTNTNRRASRDINNTQQQPIEQGIIHTLLDKFGFIHCADRPSELFFHYTSTKHSWDDLNIGDEVQFRVGTGGGGGRGSNDNADKLKAFDVVVLPKNSIVWETEDEVDKRYKGKVKSVPREGSREKAVCGVIQAEDESTTTISFTNSDCKIRLGKGDIVEYSMFTERRTNAKLARDVTLIQSERERQRLEREAKLLEGATLEMGEVVRIPGNSREYGFISSVNRVEEVYFHVSHVENDEMLVEGTEIEFYVVDESLLDGNSGRKKSGKSLCARKIKVLPAGTVKFEHVLAEGVTGVVLECPVEKGAEGFGPRGGGSKKNVMGKIRLDVPVKEVGKDDNVTEVILHPDLYPGGMYAMNRVGSEMGLWIRPGDVLLFDVVHTIRDGKCKAVPTKYTQIPSLRTEGSNPDDSIKPAVRLVELALMGRSEGVVGSIRDDYAFIHCAERKVDAYMKLYEIFPNELYSDLMQNTPELDSNLDNETQERGRIRLEVGMEVSFDLSVQMISNHMGGRGGGRNMRSPPEKESLRARRVQILPKGSVKEKIPVATGVKASVLKEDKRQQFVGTLELEEPVIVPTSSRYPYIAKLLDYVAAGRYGSEVVFNEVISEKDAQAVMTMVNARDDLELTYVPLDCEGTGDGAQRKICIAKREKVSADASSEKDGEEESGEKSTPSVDKDVSIAESSVMETSSAAEKDKKNKGEKLIKNIRSFPDTGTGPLGVGDVITCDLFLSRSSGQVYGENIEVIERKERPVAEEEQGGKESTGDKKDMTGYVTEVVPARQFGFITGIDENGSKTGDHVFFHYKTVNSTDDIPQDASPTKKYIKTDIIRKGDEVKFDAEPGKNGKLTATSITILPRGTLKMPSKVDKSAACTGYVLLEPSHTSLANTPSHIVVHSGPSLDGVGRWDNVGKEPKSVNASGSNIKEEGVILLLSDPSHLFSQKPPSERKSSVDESDSEVKSQNESSKEPTCESAVGTHVRYKTSSLAYRFSTDNPDRPEGPKRGDLVVFGKAKGAKLVKDIRIEKLEAATTNKGTLVDINLDDNMATFVSDDGTNYSISLSEVVSCEKSLLKENQEVNGVLHDGKIFGVCRTKDIFLTSSLSKMSIGSNGPKQRPKLNLTVKKELQGLGGQIMAQSKMAKGPDGTNGFVQGWTKRLSPYVKTFIPAHIPDSGFDASSHEENNAN</sequence>
<feature type="region of interest" description="Disordered" evidence="6">
    <location>
        <begin position="1"/>
        <end position="102"/>
    </location>
</feature>
<dbReference type="PANTHER" id="PTHR12913">
    <property type="entry name" value="UNR PROTEIN N-RAS UPSTREAM GENE PROTEIN"/>
    <property type="match status" value="1"/>
</dbReference>
<feature type="region of interest" description="Disordered" evidence="6">
    <location>
        <begin position="733"/>
        <end position="777"/>
    </location>
</feature>
<dbReference type="GO" id="GO:0003723">
    <property type="term" value="F:RNA binding"/>
    <property type="evidence" value="ECO:0007669"/>
    <property type="project" value="UniProtKB-KW"/>
</dbReference>